<dbReference type="PROSITE" id="PS00086">
    <property type="entry name" value="CYTOCHROME_P450"/>
    <property type="match status" value="1"/>
</dbReference>
<dbReference type="GO" id="GO:0020037">
    <property type="term" value="F:heme binding"/>
    <property type="evidence" value="ECO:0007669"/>
    <property type="project" value="InterPro"/>
</dbReference>
<keyword evidence="6" id="KW-0503">Monooxygenase</keyword>
<dbReference type="EMBL" id="BSXT01000737">
    <property type="protein sequence ID" value="GMF33391.1"/>
    <property type="molecule type" value="Genomic_DNA"/>
</dbReference>
<feature type="binding site" description="axial binding residue" evidence="5">
    <location>
        <position position="202"/>
    </location>
    <ligand>
        <name>heme</name>
        <dbReference type="ChEBI" id="CHEBI:30413"/>
    </ligand>
    <ligandPart>
        <name>Fe</name>
        <dbReference type="ChEBI" id="CHEBI:18248"/>
    </ligandPart>
</feature>
<dbReference type="PRINTS" id="PR00463">
    <property type="entry name" value="EP450I"/>
</dbReference>
<dbReference type="SUPFAM" id="SSF48264">
    <property type="entry name" value="Cytochrome P450"/>
    <property type="match status" value="1"/>
</dbReference>
<dbReference type="Gene3D" id="1.10.630.10">
    <property type="entry name" value="Cytochrome P450"/>
    <property type="match status" value="1"/>
</dbReference>
<sequence length="260" mass="29224">MARCLADNQLENSTEKGSATTTTSTPKHTDLMTLMLQSGDATNPQEIQDACLNFYAAGKDTTAFSLSWFIVMMNRNPRVLCKVREELRRVVPDLFTGGLDTPTLEHLQQCTYLEAALKESLRLNTLVVYRLANRDTTLSDGTFIPKDARAVFSKYGSARQPTVWGADAAEYKPERWIDKKTGKLKKMSSFQFVTFSAGPRQCIGMRLAMMEMMTVLSVIFSRFDLETLMDPFNITYDFSLVLPVKGTLDVRVRSLMAHSA</sequence>
<dbReference type="OrthoDB" id="2843at2759"/>
<keyword evidence="9" id="KW-1185">Reference proteome</keyword>
<comment type="cofactor">
    <cofactor evidence="5">
        <name>heme</name>
        <dbReference type="ChEBI" id="CHEBI:30413"/>
    </cofactor>
</comment>
<dbReference type="GO" id="GO:0004497">
    <property type="term" value="F:monooxygenase activity"/>
    <property type="evidence" value="ECO:0007669"/>
    <property type="project" value="UniProtKB-KW"/>
</dbReference>
<accession>A0A9W6X7W4</accession>
<dbReference type="InterPro" id="IPR002401">
    <property type="entry name" value="Cyt_P450_E_grp-I"/>
</dbReference>
<dbReference type="Pfam" id="PF00067">
    <property type="entry name" value="p450"/>
    <property type="match status" value="1"/>
</dbReference>
<evidence type="ECO:0000256" key="7">
    <source>
        <dbReference type="SAM" id="MobiDB-lite"/>
    </source>
</evidence>
<comment type="caution">
    <text evidence="8">The sequence shown here is derived from an EMBL/GenBank/DDBJ whole genome shotgun (WGS) entry which is preliminary data.</text>
</comment>
<dbReference type="AlphaFoldDB" id="A0A9W6X7W4"/>
<dbReference type="InterPro" id="IPR036396">
    <property type="entry name" value="Cyt_P450_sf"/>
</dbReference>
<keyword evidence="4 5" id="KW-0408">Iron</keyword>
<feature type="compositionally biased region" description="Low complexity" evidence="7">
    <location>
        <begin position="15"/>
        <end position="26"/>
    </location>
</feature>
<dbReference type="GO" id="GO:0005506">
    <property type="term" value="F:iron ion binding"/>
    <property type="evidence" value="ECO:0007669"/>
    <property type="project" value="InterPro"/>
</dbReference>
<organism evidence="8 9">
    <name type="scientific">Phytophthora fragariaefolia</name>
    <dbReference type="NCBI Taxonomy" id="1490495"/>
    <lineage>
        <taxon>Eukaryota</taxon>
        <taxon>Sar</taxon>
        <taxon>Stramenopiles</taxon>
        <taxon>Oomycota</taxon>
        <taxon>Peronosporomycetes</taxon>
        <taxon>Peronosporales</taxon>
        <taxon>Peronosporaceae</taxon>
        <taxon>Phytophthora</taxon>
    </lineage>
</organism>
<evidence type="ECO:0000256" key="4">
    <source>
        <dbReference type="ARBA" id="ARBA00023004"/>
    </source>
</evidence>
<dbReference type="GO" id="GO:0016705">
    <property type="term" value="F:oxidoreductase activity, acting on paired donors, with incorporation or reduction of molecular oxygen"/>
    <property type="evidence" value="ECO:0007669"/>
    <property type="project" value="InterPro"/>
</dbReference>
<evidence type="ECO:0000256" key="1">
    <source>
        <dbReference type="ARBA" id="ARBA00010617"/>
    </source>
</evidence>
<proteinExistence type="inferred from homology"/>
<dbReference type="PRINTS" id="PR00385">
    <property type="entry name" value="P450"/>
</dbReference>
<name>A0A9W6X7W4_9STRA</name>
<dbReference type="Proteomes" id="UP001165121">
    <property type="component" value="Unassembled WGS sequence"/>
</dbReference>
<evidence type="ECO:0000256" key="6">
    <source>
        <dbReference type="RuleBase" id="RU000461"/>
    </source>
</evidence>
<evidence type="ECO:0000313" key="8">
    <source>
        <dbReference type="EMBL" id="GMF33391.1"/>
    </source>
</evidence>
<keyword evidence="2 5" id="KW-0479">Metal-binding</keyword>
<feature type="region of interest" description="Disordered" evidence="7">
    <location>
        <begin position="5"/>
        <end position="28"/>
    </location>
</feature>
<keyword evidence="5 6" id="KW-0349">Heme</keyword>
<evidence type="ECO:0000313" key="9">
    <source>
        <dbReference type="Proteomes" id="UP001165121"/>
    </source>
</evidence>
<evidence type="ECO:0000256" key="2">
    <source>
        <dbReference type="ARBA" id="ARBA00022723"/>
    </source>
</evidence>
<dbReference type="InterPro" id="IPR001128">
    <property type="entry name" value="Cyt_P450"/>
</dbReference>
<comment type="similarity">
    <text evidence="1 6">Belongs to the cytochrome P450 family.</text>
</comment>
<evidence type="ECO:0000256" key="5">
    <source>
        <dbReference type="PIRSR" id="PIRSR602401-1"/>
    </source>
</evidence>
<gene>
    <name evidence="8" type="ORF">Pfra01_000827000</name>
</gene>
<protein>
    <submittedName>
        <fullName evidence="8">Unnamed protein product</fullName>
    </submittedName>
</protein>
<dbReference type="PANTHER" id="PTHR24296">
    <property type="entry name" value="CYTOCHROME P450"/>
    <property type="match status" value="1"/>
</dbReference>
<keyword evidence="3 6" id="KW-0560">Oxidoreductase</keyword>
<evidence type="ECO:0000256" key="3">
    <source>
        <dbReference type="ARBA" id="ARBA00023002"/>
    </source>
</evidence>
<reference evidence="8" key="1">
    <citation type="submission" date="2023-04" db="EMBL/GenBank/DDBJ databases">
        <title>Phytophthora fragariaefolia NBRC 109709.</title>
        <authorList>
            <person name="Ichikawa N."/>
            <person name="Sato H."/>
            <person name="Tonouchi N."/>
        </authorList>
    </citation>
    <scope>NUCLEOTIDE SEQUENCE</scope>
    <source>
        <strain evidence="8">NBRC 109709</strain>
    </source>
</reference>
<dbReference type="GO" id="GO:0006629">
    <property type="term" value="P:lipid metabolic process"/>
    <property type="evidence" value="ECO:0007669"/>
    <property type="project" value="UniProtKB-ARBA"/>
</dbReference>
<dbReference type="InterPro" id="IPR017972">
    <property type="entry name" value="Cyt_P450_CS"/>
</dbReference>